<keyword evidence="5 6" id="KW-0472">Membrane</keyword>
<keyword evidence="3 6" id="KW-0812">Transmembrane</keyword>
<feature type="domain" description="Type II secretion system protein GspF" evidence="7">
    <location>
        <begin position="116"/>
        <end position="240"/>
    </location>
</feature>
<organism evidence="8 9">
    <name type="scientific">Conyzicola nivalis</name>
    <dbReference type="NCBI Taxonomy" id="1477021"/>
    <lineage>
        <taxon>Bacteria</taxon>
        <taxon>Bacillati</taxon>
        <taxon>Actinomycetota</taxon>
        <taxon>Actinomycetes</taxon>
        <taxon>Micrococcales</taxon>
        <taxon>Microbacteriaceae</taxon>
        <taxon>Conyzicola</taxon>
    </lineage>
</organism>
<reference evidence="8 9" key="1">
    <citation type="submission" date="2024-06" db="EMBL/GenBank/DDBJ databases">
        <title>Sorghum-associated microbial communities from plants grown in Nebraska, USA.</title>
        <authorList>
            <person name="Schachtman D."/>
        </authorList>
    </citation>
    <scope>NUCLEOTIDE SEQUENCE [LARGE SCALE GENOMIC DNA]</scope>
    <source>
        <strain evidence="8 9">2857</strain>
    </source>
</reference>
<proteinExistence type="predicted"/>
<feature type="transmembrane region" description="Helical" evidence="6">
    <location>
        <begin position="221"/>
        <end position="241"/>
    </location>
</feature>
<dbReference type="Pfam" id="PF00482">
    <property type="entry name" value="T2SSF"/>
    <property type="match status" value="1"/>
</dbReference>
<comment type="subcellular location">
    <subcellularLocation>
        <location evidence="1">Cell membrane</location>
        <topology evidence="1">Multi-pass membrane protein</topology>
    </subcellularLocation>
</comment>
<evidence type="ECO:0000313" key="8">
    <source>
        <dbReference type="EMBL" id="MET4580681.1"/>
    </source>
</evidence>
<keyword evidence="4 6" id="KW-1133">Transmembrane helix</keyword>
<evidence type="ECO:0000256" key="1">
    <source>
        <dbReference type="ARBA" id="ARBA00004651"/>
    </source>
</evidence>
<accession>A0ABV2QI10</accession>
<keyword evidence="2" id="KW-1003">Cell membrane</keyword>
<evidence type="ECO:0000313" key="9">
    <source>
        <dbReference type="Proteomes" id="UP001549257"/>
    </source>
</evidence>
<dbReference type="InterPro" id="IPR018076">
    <property type="entry name" value="T2SS_GspF_dom"/>
</dbReference>
<comment type="caution">
    <text evidence="8">The sequence shown here is derived from an EMBL/GenBank/DDBJ whole genome shotgun (WGS) entry which is preliminary data.</text>
</comment>
<dbReference type="PANTHER" id="PTHR35007:SF3">
    <property type="entry name" value="POSSIBLE CONSERVED ALANINE RICH MEMBRANE PROTEIN"/>
    <property type="match status" value="1"/>
</dbReference>
<keyword evidence="9" id="KW-1185">Reference proteome</keyword>
<evidence type="ECO:0000256" key="4">
    <source>
        <dbReference type="ARBA" id="ARBA00022989"/>
    </source>
</evidence>
<dbReference type="PANTHER" id="PTHR35007">
    <property type="entry name" value="INTEGRAL MEMBRANE PROTEIN-RELATED"/>
    <property type="match status" value="1"/>
</dbReference>
<feature type="transmembrane region" description="Helical" evidence="6">
    <location>
        <begin position="253"/>
        <end position="277"/>
    </location>
</feature>
<gene>
    <name evidence="8" type="ORF">ABIE21_000171</name>
</gene>
<protein>
    <submittedName>
        <fullName evidence="8">Tight adherence protein B</fullName>
    </submittedName>
</protein>
<name>A0ABV2QI10_9MICO</name>
<evidence type="ECO:0000256" key="5">
    <source>
        <dbReference type="ARBA" id="ARBA00023136"/>
    </source>
</evidence>
<evidence type="ECO:0000256" key="6">
    <source>
        <dbReference type="SAM" id="Phobius"/>
    </source>
</evidence>
<dbReference type="Proteomes" id="UP001549257">
    <property type="component" value="Unassembled WGS sequence"/>
</dbReference>
<sequence>MTLIWGLLLGIGALLVISPVLWPATALPRADSSGPVDVLRVRLVQAGLPRVSVTTFAVVSVILALLTAAVTIALIPVTALGVAAGVVALVLPSVLVTSRSRSRRRATRVVWPDVVDHLVSAVRSGLALPDSVVTLAHAGPPITREAFAGFETQYRATGNFSLCVSELKERLADPVADRILETLRMSREVGGTELTTVLRNLAAYLRQEAAIRSEVEARQSWVMNAARLGVAAPWIVLLLLATRPEAAVAYNTAAGGVLVIAGLAVSVVAYRIMVAIGRIPDERRWFR</sequence>
<feature type="transmembrane region" description="Helical" evidence="6">
    <location>
        <begin position="62"/>
        <end position="95"/>
    </location>
</feature>
<dbReference type="RefSeq" id="WP_354022897.1">
    <property type="nucleotide sequence ID" value="NZ_JBEPSJ010000001.1"/>
</dbReference>
<evidence type="ECO:0000256" key="3">
    <source>
        <dbReference type="ARBA" id="ARBA00022692"/>
    </source>
</evidence>
<evidence type="ECO:0000256" key="2">
    <source>
        <dbReference type="ARBA" id="ARBA00022475"/>
    </source>
</evidence>
<evidence type="ECO:0000259" key="7">
    <source>
        <dbReference type="Pfam" id="PF00482"/>
    </source>
</evidence>
<dbReference type="EMBL" id="JBEPSJ010000001">
    <property type="protein sequence ID" value="MET4580681.1"/>
    <property type="molecule type" value="Genomic_DNA"/>
</dbReference>